<evidence type="ECO:0000256" key="2">
    <source>
        <dbReference type="SAM" id="SignalP"/>
    </source>
</evidence>
<feature type="chain" id="PRO_5013754564" description="C-type lectin domain-containing protein" evidence="2">
    <location>
        <begin position="16"/>
        <end position="187"/>
    </location>
</feature>
<dbReference type="PANTHER" id="PTHR47517:SF2">
    <property type="entry name" value="C-TYPE LECTIN DOMAIN-CONTAINING PROTEIN"/>
    <property type="match status" value="1"/>
</dbReference>
<dbReference type="OrthoDB" id="5834815at2759"/>
<evidence type="ECO:0000256" key="1">
    <source>
        <dbReference type="SAM" id="MobiDB-lite"/>
    </source>
</evidence>
<dbReference type="EMBL" id="PDUG01000001">
    <property type="protein sequence ID" value="PIC54350.1"/>
    <property type="molecule type" value="Genomic_DNA"/>
</dbReference>
<feature type="region of interest" description="Disordered" evidence="1">
    <location>
        <begin position="27"/>
        <end position="70"/>
    </location>
</feature>
<dbReference type="PANTHER" id="PTHR47517">
    <property type="entry name" value="C-TYPE LECTIN-RELATED"/>
    <property type="match status" value="1"/>
</dbReference>
<comment type="caution">
    <text evidence="3">The sequence shown here is derived from an EMBL/GenBank/DDBJ whole genome shotgun (WGS) entry which is preliminary data.</text>
</comment>
<name>A0A2G5VRN9_9PELO</name>
<evidence type="ECO:0000313" key="3">
    <source>
        <dbReference type="EMBL" id="PIC54350.1"/>
    </source>
</evidence>
<reference evidence="4" key="1">
    <citation type="submission" date="2017-10" db="EMBL/GenBank/DDBJ databases">
        <title>Rapid genome shrinkage in a self-fertile nematode reveals novel sperm competition proteins.</title>
        <authorList>
            <person name="Yin D."/>
            <person name="Schwarz E.M."/>
            <person name="Thomas C.G."/>
            <person name="Felde R.L."/>
            <person name="Korf I.F."/>
            <person name="Cutter A.D."/>
            <person name="Schartner C.M."/>
            <person name="Ralston E.J."/>
            <person name="Meyer B.J."/>
            <person name="Haag E.S."/>
        </authorList>
    </citation>
    <scope>NUCLEOTIDE SEQUENCE [LARGE SCALE GENOMIC DNA]</scope>
    <source>
        <strain evidence="4">JU1422</strain>
    </source>
</reference>
<sequence length="187" mass="20558">MRFLLFLSWITVVFGIFIEDDGGYGGRGESYSSSSSSESHEGHGHHHRPRPSRPRPPHRPPSRPRSCEDGWMTFDRPQGQWCVKVFYGMMMQSSAEAMCKAQGATLTGFQTAGERVRVADAARDVSNANGGGLSEIWIGATLKPSCPRRGSCAPLDTFQWTDGHTTGTAGFYYPGNEPNYFRGYGGI</sequence>
<keyword evidence="4" id="KW-1185">Reference proteome</keyword>
<evidence type="ECO:0008006" key="5">
    <source>
        <dbReference type="Google" id="ProtNLM"/>
    </source>
</evidence>
<evidence type="ECO:0000313" key="4">
    <source>
        <dbReference type="Proteomes" id="UP000230233"/>
    </source>
</evidence>
<dbReference type="AlphaFoldDB" id="A0A2G5VRN9"/>
<protein>
    <recommendedName>
        <fullName evidence="5">C-type lectin domain-containing protein</fullName>
    </recommendedName>
</protein>
<keyword evidence="2" id="KW-0732">Signal</keyword>
<dbReference type="InterPro" id="IPR016187">
    <property type="entry name" value="CTDL_fold"/>
</dbReference>
<feature type="signal peptide" evidence="2">
    <location>
        <begin position="1"/>
        <end position="15"/>
    </location>
</feature>
<feature type="compositionally biased region" description="Basic residues" evidence="1">
    <location>
        <begin position="43"/>
        <end position="62"/>
    </location>
</feature>
<dbReference type="Gene3D" id="3.10.100.10">
    <property type="entry name" value="Mannose-Binding Protein A, subunit A"/>
    <property type="match status" value="1"/>
</dbReference>
<gene>
    <name evidence="3" type="primary">Cnig_chr_I.g3634</name>
    <name evidence="3" type="ORF">B9Z55_003634</name>
</gene>
<dbReference type="CDD" id="cd00037">
    <property type="entry name" value="CLECT"/>
    <property type="match status" value="1"/>
</dbReference>
<dbReference type="InterPro" id="IPR016186">
    <property type="entry name" value="C-type_lectin-like/link_sf"/>
</dbReference>
<organism evidence="3 4">
    <name type="scientific">Caenorhabditis nigoni</name>
    <dbReference type="NCBI Taxonomy" id="1611254"/>
    <lineage>
        <taxon>Eukaryota</taxon>
        <taxon>Metazoa</taxon>
        <taxon>Ecdysozoa</taxon>
        <taxon>Nematoda</taxon>
        <taxon>Chromadorea</taxon>
        <taxon>Rhabditida</taxon>
        <taxon>Rhabditina</taxon>
        <taxon>Rhabditomorpha</taxon>
        <taxon>Rhabditoidea</taxon>
        <taxon>Rhabditidae</taxon>
        <taxon>Peloderinae</taxon>
        <taxon>Caenorhabditis</taxon>
    </lineage>
</organism>
<dbReference type="SUPFAM" id="SSF56436">
    <property type="entry name" value="C-type lectin-like"/>
    <property type="match status" value="1"/>
</dbReference>
<accession>A0A2G5VRN9</accession>
<proteinExistence type="predicted"/>
<dbReference type="Proteomes" id="UP000230233">
    <property type="component" value="Chromosome I"/>
</dbReference>